<keyword evidence="3" id="KW-0732">Signal</keyword>
<evidence type="ECO:0000256" key="1">
    <source>
        <dbReference type="SAM" id="MobiDB-lite"/>
    </source>
</evidence>
<gene>
    <name evidence="4" type="ORF">AV530_006975</name>
</gene>
<organism evidence="4 5">
    <name type="scientific">Patagioenas fasciata monilis</name>
    <dbReference type="NCBI Taxonomy" id="372326"/>
    <lineage>
        <taxon>Eukaryota</taxon>
        <taxon>Metazoa</taxon>
        <taxon>Chordata</taxon>
        <taxon>Craniata</taxon>
        <taxon>Vertebrata</taxon>
        <taxon>Euteleostomi</taxon>
        <taxon>Archelosauria</taxon>
        <taxon>Archosauria</taxon>
        <taxon>Dinosauria</taxon>
        <taxon>Saurischia</taxon>
        <taxon>Theropoda</taxon>
        <taxon>Coelurosauria</taxon>
        <taxon>Aves</taxon>
        <taxon>Neognathae</taxon>
        <taxon>Neoaves</taxon>
        <taxon>Columbimorphae</taxon>
        <taxon>Columbiformes</taxon>
        <taxon>Columbidae</taxon>
        <taxon>Patagioenas</taxon>
    </lineage>
</organism>
<accession>A0A1V4KY51</accession>
<dbReference type="Proteomes" id="UP000190648">
    <property type="component" value="Unassembled WGS sequence"/>
</dbReference>
<feature type="compositionally biased region" description="Basic and acidic residues" evidence="1">
    <location>
        <begin position="148"/>
        <end position="160"/>
    </location>
</feature>
<feature type="transmembrane region" description="Helical" evidence="2">
    <location>
        <begin position="201"/>
        <end position="225"/>
    </location>
</feature>
<feature type="signal peptide" evidence="3">
    <location>
        <begin position="1"/>
        <end position="17"/>
    </location>
</feature>
<dbReference type="EMBL" id="LSYS01001315">
    <property type="protein sequence ID" value="OPJ89221.1"/>
    <property type="molecule type" value="Genomic_DNA"/>
</dbReference>
<keyword evidence="2" id="KW-0812">Transmembrane</keyword>
<feature type="compositionally biased region" description="Polar residues" evidence="1">
    <location>
        <begin position="74"/>
        <end position="87"/>
    </location>
</feature>
<feature type="region of interest" description="Disordered" evidence="1">
    <location>
        <begin position="111"/>
        <end position="168"/>
    </location>
</feature>
<evidence type="ECO:0000313" key="5">
    <source>
        <dbReference type="Proteomes" id="UP000190648"/>
    </source>
</evidence>
<evidence type="ECO:0000256" key="2">
    <source>
        <dbReference type="SAM" id="Phobius"/>
    </source>
</evidence>
<keyword evidence="2" id="KW-1133">Transmembrane helix</keyword>
<comment type="caution">
    <text evidence="4">The sequence shown here is derived from an EMBL/GenBank/DDBJ whole genome shotgun (WGS) entry which is preliminary data.</text>
</comment>
<reference evidence="4 5" key="1">
    <citation type="submission" date="2016-02" db="EMBL/GenBank/DDBJ databases">
        <title>Band-tailed pigeon sequencing and assembly.</title>
        <authorList>
            <person name="Soares A.E."/>
            <person name="Novak B.J."/>
            <person name="Rice E.S."/>
            <person name="O'Connell B."/>
            <person name="Chang D."/>
            <person name="Weber S."/>
            <person name="Shapiro B."/>
        </authorList>
    </citation>
    <scope>NUCLEOTIDE SEQUENCE [LARGE SCALE GENOMIC DNA]</scope>
    <source>
        <strain evidence="4">BTP2013</strain>
        <tissue evidence="4">Blood</tissue>
    </source>
</reference>
<keyword evidence="2" id="KW-0472">Membrane</keyword>
<protein>
    <submittedName>
        <fullName evidence="4">rRNA biogenesis protein RRP36</fullName>
    </submittedName>
</protein>
<feature type="region of interest" description="Disordered" evidence="1">
    <location>
        <begin position="45"/>
        <end position="96"/>
    </location>
</feature>
<keyword evidence="5" id="KW-1185">Reference proteome</keyword>
<feature type="chain" id="PRO_5012934757" evidence="3">
    <location>
        <begin position="18"/>
        <end position="325"/>
    </location>
</feature>
<sequence>MNLILLVLLSLLASAETTRKFISPYGAKFHRRQKSTELVRRFQQPHSIQAEALPGDYLEKEDEDYDNDEKNTDVEQSPENSARTSVSHHGDGEDPLKKSIQNLQERTMFATTRGAEEEEESSQEEEKSSQEEEESSQEEEEDSQEEAEIAKEDQELESRLGPHFRNTLPWSNSDELPLDVTDTSNWPKIKEAKEDNFRIHLLFAVSCATLVWSLVFMLCFCTAVFKYNIEKRNFYKNLRCSGEKQKPFSASYSDLPKIVHDSPVSRSAESSLWHEKMASDILSNEKSTKSETVPLLDSVLVMPPLSHASSIASFISNEDSNEDEH</sequence>
<feature type="compositionally biased region" description="Acidic residues" evidence="1">
    <location>
        <begin position="131"/>
        <end position="147"/>
    </location>
</feature>
<name>A0A1V4KY51_PATFA</name>
<dbReference type="AlphaFoldDB" id="A0A1V4KY51"/>
<evidence type="ECO:0000313" key="4">
    <source>
        <dbReference type="EMBL" id="OPJ89221.1"/>
    </source>
</evidence>
<evidence type="ECO:0000256" key="3">
    <source>
        <dbReference type="SAM" id="SignalP"/>
    </source>
</evidence>
<proteinExistence type="predicted"/>